<reference evidence="1 2" key="1">
    <citation type="submission" date="2017-03" db="EMBL/GenBank/DDBJ databases">
        <title>Genomes of endolithic fungi from Antarctica.</title>
        <authorList>
            <person name="Coleine C."/>
            <person name="Masonjones S."/>
            <person name="Stajich J.E."/>
        </authorList>
    </citation>
    <scope>NUCLEOTIDE SEQUENCE [LARGE SCALE GENOMIC DNA]</scope>
    <source>
        <strain evidence="1 2">CCFEE 5187</strain>
    </source>
</reference>
<evidence type="ECO:0000313" key="2">
    <source>
        <dbReference type="Proteomes" id="UP000308768"/>
    </source>
</evidence>
<protein>
    <submittedName>
        <fullName evidence="1">Uncharacterized protein</fullName>
    </submittedName>
</protein>
<name>A0A4U0X115_9PEZI</name>
<comment type="caution">
    <text evidence="1">The sequence shown here is derived from an EMBL/GenBank/DDBJ whole genome shotgun (WGS) entry which is preliminary data.</text>
</comment>
<dbReference type="Proteomes" id="UP000308768">
    <property type="component" value="Unassembled WGS sequence"/>
</dbReference>
<proteinExistence type="predicted"/>
<keyword evidence="2" id="KW-1185">Reference proteome</keyword>
<dbReference type="EMBL" id="NAJN01000732">
    <property type="protein sequence ID" value="TKA69421.1"/>
    <property type="molecule type" value="Genomic_DNA"/>
</dbReference>
<sequence>MMSGRTGVADAAAEDVETDGVVTEDVAATVEEAGALVATLLFVRALETVEDVAAKEAALEDVATEDTLAEPEATDVEVTADVVLFDAEAATVDGVAIEETELDVVAATTGVELLDAVRVEPADTEIVVIGEVGTEVELVDVAKPVEVDEEVVLVDTTEALDATLLEVVVAIVVVLDVAALTIAMLDEVEVTTVELRVTTVELPGAAAMVTTTEDVLVVEITLDEDDVDVVGGFK</sequence>
<gene>
    <name evidence="1" type="ORF">B0A49_04762</name>
</gene>
<organism evidence="1 2">
    <name type="scientific">Cryomyces minteri</name>
    <dbReference type="NCBI Taxonomy" id="331657"/>
    <lineage>
        <taxon>Eukaryota</taxon>
        <taxon>Fungi</taxon>
        <taxon>Dikarya</taxon>
        <taxon>Ascomycota</taxon>
        <taxon>Pezizomycotina</taxon>
        <taxon>Dothideomycetes</taxon>
        <taxon>Dothideomycetes incertae sedis</taxon>
        <taxon>Cryomyces</taxon>
    </lineage>
</organism>
<evidence type="ECO:0000313" key="1">
    <source>
        <dbReference type="EMBL" id="TKA69421.1"/>
    </source>
</evidence>
<dbReference type="AlphaFoldDB" id="A0A4U0X115"/>
<accession>A0A4U0X115</accession>